<dbReference type="InterPro" id="IPR020013">
    <property type="entry name" value="Flagellar_FlgE/F/G"/>
</dbReference>
<feature type="domain" description="Flagellar basal body rod protein N-terminal" evidence="7">
    <location>
        <begin position="5"/>
        <end position="35"/>
    </location>
</feature>
<keyword evidence="11" id="KW-1185">Reference proteome</keyword>
<dbReference type="InterPro" id="IPR053967">
    <property type="entry name" value="LlgE_F_G-like_D1"/>
</dbReference>
<keyword evidence="10" id="KW-0966">Cell projection</keyword>
<evidence type="ECO:0000256" key="6">
    <source>
        <dbReference type="RuleBase" id="RU362116"/>
    </source>
</evidence>
<evidence type="ECO:0000256" key="5">
    <source>
        <dbReference type="ARBA" id="ARBA00040228"/>
    </source>
</evidence>
<proteinExistence type="inferred from homology"/>
<dbReference type="InterPro" id="IPR010930">
    <property type="entry name" value="Flg_bb/hook_C_dom"/>
</dbReference>
<dbReference type="GO" id="GO:0030694">
    <property type="term" value="C:bacterial-type flagellum basal body, rod"/>
    <property type="evidence" value="ECO:0007669"/>
    <property type="project" value="UniProtKB-UniRule"/>
</dbReference>
<comment type="subunit">
    <text evidence="4 6">The basal body constitutes a major portion of the flagellar organelle and consists of five rings (E,L,P,S, and M) mounted on a central rod. The rod consists of about 26 subunits of FlgG in the distal portion, and FlgB, FlgC and FlgF are thought to build up the proximal portion of the rod with about 6 subunits each.</text>
</comment>
<dbReference type="NCBIfam" id="NF009280">
    <property type="entry name" value="PRK12640.1"/>
    <property type="match status" value="1"/>
</dbReference>
<organism evidence="10 11">
    <name type="scientific">Methylobacter tundripaludum</name>
    <dbReference type="NCBI Taxonomy" id="173365"/>
    <lineage>
        <taxon>Bacteria</taxon>
        <taxon>Pseudomonadati</taxon>
        <taxon>Pseudomonadota</taxon>
        <taxon>Gammaproteobacteria</taxon>
        <taxon>Methylococcales</taxon>
        <taxon>Methylococcaceae</taxon>
        <taxon>Methylobacter</taxon>
    </lineage>
</organism>
<evidence type="ECO:0000256" key="1">
    <source>
        <dbReference type="ARBA" id="ARBA00004117"/>
    </source>
</evidence>
<feature type="domain" description="Flagellar basal-body/hook protein C-terminal" evidence="8">
    <location>
        <begin position="202"/>
        <end position="241"/>
    </location>
</feature>
<evidence type="ECO:0000259" key="9">
    <source>
        <dbReference type="Pfam" id="PF22692"/>
    </source>
</evidence>
<dbReference type="Pfam" id="PF00460">
    <property type="entry name" value="Flg_bb_rod"/>
    <property type="match status" value="1"/>
</dbReference>
<dbReference type="AlphaFoldDB" id="A0A2S6H302"/>
<dbReference type="NCBIfam" id="TIGR02490">
    <property type="entry name" value="flgF"/>
    <property type="match status" value="1"/>
</dbReference>
<dbReference type="InterPro" id="IPR012836">
    <property type="entry name" value="FlgF"/>
</dbReference>
<sequence length="249" mass="26541">MDRSLYIAMSGAKQSLQAQNSNANNLANMQTTGFKSDLEWFQSRPMNGAGYPTRVFAMIEKPGTDYSPGAMQTTGRDLDVAINGKGWIAAQGGDYDSKEAYTRAGDLRITPEGLLKTGAGLKVLGQNGQITIPPAEKVTIGTDGTISIIPMGSGNATTLVQIDRIKLVNPEIGELEKQGDGLFHTKTGEPLPVDASVSLNTGTLEGSNVNAFVAMTEMLELSKNFELQTKVMKTVDDNSAMSAKLMQMG</sequence>
<dbReference type="PANTHER" id="PTHR30435">
    <property type="entry name" value="FLAGELLAR PROTEIN"/>
    <property type="match status" value="1"/>
</dbReference>
<feature type="domain" description="Flagellar hook protein FlgE/F/G-like D1" evidence="9">
    <location>
        <begin position="81"/>
        <end position="147"/>
    </location>
</feature>
<comment type="caution">
    <text evidence="10">The sequence shown here is derived from an EMBL/GenBank/DDBJ whole genome shotgun (WGS) entry which is preliminary data.</text>
</comment>
<dbReference type="InterPro" id="IPR001444">
    <property type="entry name" value="Flag_bb_rod_N"/>
</dbReference>
<dbReference type="Proteomes" id="UP000238071">
    <property type="component" value="Unassembled WGS sequence"/>
</dbReference>
<dbReference type="GO" id="GO:0071978">
    <property type="term" value="P:bacterial-type flagellum-dependent swarming motility"/>
    <property type="evidence" value="ECO:0007669"/>
    <property type="project" value="TreeGrafter"/>
</dbReference>
<dbReference type="PANTHER" id="PTHR30435:SF18">
    <property type="entry name" value="FLAGELLAR BASAL-BODY ROD PROTEIN FLGF"/>
    <property type="match status" value="1"/>
</dbReference>
<dbReference type="InterPro" id="IPR037925">
    <property type="entry name" value="FlgE/F/G-like"/>
</dbReference>
<dbReference type="EMBL" id="PTIY01000006">
    <property type="protein sequence ID" value="PPK71833.1"/>
    <property type="molecule type" value="Genomic_DNA"/>
</dbReference>
<evidence type="ECO:0000259" key="7">
    <source>
        <dbReference type="Pfam" id="PF00460"/>
    </source>
</evidence>
<comment type="subcellular location">
    <subcellularLocation>
        <location evidence="1 6">Bacterial flagellum basal body</location>
    </subcellularLocation>
</comment>
<protein>
    <recommendedName>
        <fullName evidence="5 6">Flagellar basal-body rod protein FlgF</fullName>
    </recommendedName>
</protein>
<evidence type="ECO:0000313" key="10">
    <source>
        <dbReference type="EMBL" id="PPK71833.1"/>
    </source>
</evidence>
<evidence type="ECO:0000313" key="11">
    <source>
        <dbReference type="Proteomes" id="UP000238071"/>
    </source>
</evidence>
<dbReference type="NCBIfam" id="TIGR03506">
    <property type="entry name" value="FlgEFG_subfam"/>
    <property type="match status" value="1"/>
</dbReference>
<dbReference type="Pfam" id="PF22692">
    <property type="entry name" value="LlgE_F_G_D1"/>
    <property type="match status" value="1"/>
</dbReference>
<evidence type="ECO:0000259" key="8">
    <source>
        <dbReference type="Pfam" id="PF06429"/>
    </source>
</evidence>
<evidence type="ECO:0000256" key="3">
    <source>
        <dbReference type="ARBA" id="ARBA00023143"/>
    </source>
</evidence>
<keyword evidence="10" id="KW-0282">Flagellum</keyword>
<dbReference type="SUPFAM" id="SSF117143">
    <property type="entry name" value="Flagellar hook protein flgE"/>
    <property type="match status" value="1"/>
</dbReference>
<accession>A0A2S6H302</accession>
<reference evidence="10 11" key="1">
    <citation type="submission" date="2018-02" db="EMBL/GenBank/DDBJ databases">
        <title>Subsurface microbial communities from deep shales in Ohio and West Virginia, USA.</title>
        <authorList>
            <person name="Wrighton K."/>
        </authorList>
    </citation>
    <scope>NUCLEOTIDE SEQUENCE [LARGE SCALE GENOMIC DNA]</scope>
    <source>
        <strain evidence="10 11">OWC-G53F</strain>
    </source>
</reference>
<dbReference type="Pfam" id="PF06429">
    <property type="entry name" value="Flg_bbr_C"/>
    <property type="match status" value="1"/>
</dbReference>
<name>A0A2S6H302_9GAMM</name>
<dbReference type="OrthoDB" id="9804559at2"/>
<dbReference type="RefSeq" id="WP_104423706.1">
    <property type="nucleotide sequence ID" value="NZ_PTIY01000006.1"/>
</dbReference>
<keyword evidence="3 6" id="KW-0975">Bacterial flagellum</keyword>
<comment type="similarity">
    <text evidence="2 6">Belongs to the flagella basal body rod proteins family.</text>
</comment>
<evidence type="ECO:0000256" key="2">
    <source>
        <dbReference type="ARBA" id="ARBA00009677"/>
    </source>
</evidence>
<keyword evidence="10" id="KW-0969">Cilium</keyword>
<evidence type="ECO:0000256" key="4">
    <source>
        <dbReference type="ARBA" id="ARBA00038560"/>
    </source>
</evidence>
<gene>
    <name evidence="10" type="ORF">B0F88_106185</name>
</gene>